<dbReference type="EMBL" id="JBJQND010000002">
    <property type="protein sequence ID" value="KAL3886491.1"/>
    <property type="molecule type" value="Genomic_DNA"/>
</dbReference>
<keyword evidence="8" id="KW-1185">Reference proteome</keyword>
<reference evidence="7 8" key="1">
    <citation type="submission" date="2024-11" db="EMBL/GenBank/DDBJ databases">
        <title>Chromosome-level genome assembly of the freshwater bivalve Anodonta woodiana.</title>
        <authorList>
            <person name="Chen X."/>
        </authorList>
    </citation>
    <scope>NUCLEOTIDE SEQUENCE [LARGE SCALE GENOMIC DNA]</scope>
    <source>
        <strain evidence="7">MN2024</strain>
        <tissue evidence="7">Gills</tissue>
    </source>
</reference>
<evidence type="ECO:0000259" key="6">
    <source>
        <dbReference type="Pfam" id="PF01094"/>
    </source>
</evidence>
<sequence>MCPLDIVILLFSTIAAHVNRTNVTVLVNTFVPESNSYIFSRQYVEPAILYALENVGPGKRDLVPPWIELKYGYNDTKCSDIDTLVEGIEIYRHKGDKVLVFLGPVCDYAGVFLRLLSRYNDAVITPGAIHHYFGENKTNTSRPQYNTLVRIGATLNTLSFAVGRILSHNKLKHVRILIQQYSTFQEVIPKTCHHVNEAFTLYLEHIRKTTKWFHNDLLVVQSNHLPRNLTPSTIEDVLRTDVGSDFEGRIHILTLSRGQRLT</sequence>
<dbReference type="Proteomes" id="UP001634394">
    <property type="component" value="Unassembled WGS sequence"/>
</dbReference>
<evidence type="ECO:0000256" key="5">
    <source>
        <dbReference type="SAM" id="SignalP"/>
    </source>
</evidence>
<evidence type="ECO:0000256" key="4">
    <source>
        <dbReference type="ARBA" id="ARBA00023136"/>
    </source>
</evidence>
<dbReference type="GO" id="GO:0016020">
    <property type="term" value="C:membrane"/>
    <property type="evidence" value="ECO:0007669"/>
    <property type="project" value="UniProtKB-SubCell"/>
</dbReference>
<evidence type="ECO:0000256" key="2">
    <source>
        <dbReference type="ARBA" id="ARBA00022692"/>
    </source>
</evidence>
<dbReference type="Gene3D" id="3.40.50.2300">
    <property type="match status" value="1"/>
</dbReference>
<protein>
    <recommendedName>
        <fullName evidence="6">Receptor ligand binding region domain-containing protein</fullName>
    </recommendedName>
</protein>
<comment type="subcellular location">
    <subcellularLocation>
        <location evidence="1">Membrane</location>
    </subcellularLocation>
</comment>
<dbReference type="Pfam" id="PF01094">
    <property type="entry name" value="ANF_receptor"/>
    <property type="match status" value="1"/>
</dbReference>
<feature type="chain" id="PRO_5044812031" description="Receptor ligand binding region domain-containing protein" evidence="5">
    <location>
        <begin position="17"/>
        <end position="262"/>
    </location>
</feature>
<feature type="signal peptide" evidence="5">
    <location>
        <begin position="1"/>
        <end position="16"/>
    </location>
</feature>
<keyword evidence="4" id="KW-0472">Membrane</keyword>
<comment type="caution">
    <text evidence="7">The sequence shown here is derived from an EMBL/GenBank/DDBJ whole genome shotgun (WGS) entry which is preliminary data.</text>
</comment>
<keyword evidence="3" id="KW-1133">Transmembrane helix</keyword>
<evidence type="ECO:0000256" key="3">
    <source>
        <dbReference type="ARBA" id="ARBA00022989"/>
    </source>
</evidence>
<evidence type="ECO:0000313" key="7">
    <source>
        <dbReference type="EMBL" id="KAL3886491.1"/>
    </source>
</evidence>
<gene>
    <name evidence="7" type="ORF">ACJMK2_026476</name>
</gene>
<dbReference type="SUPFAM" id="SSF53822">
    <property type="entry name" value="Periplasmic binding protein-like I"/>
    <property type="match status" value="1"/>
</dbReference>
<dbReference type="InterPro" id="IPR028082">
    <property type="entry name" value="Peripla_BP_I"/>
</dbReference>
<keyword evidence="5" id="KW-0732">Signal</keyword>
<keyword evidence="2" id="KW-0812">Transmembrane</keyword>
<organism evidence="7 8">
    <name type="scientific">Sinanodonta woodiana</name>
    <name type="common">Chinese pond mussel</name>
    <name type="synonym">Anodonta woodiana</name>
    <dbReference type="NCBI Taxonomy" id="1069815"/>
    <lineage>
        <taxon>Eukaryota</taxon>
        <taxon>Metazoa</taxon>
        <taxon>Spiralia</taxon>
        <taxon>Lophotrochozoa</taxon>
        <taxon>Mollusca</taxon>
        <taxon>Bivalvia</taxon>
        <taxon>Autobranchia</taxon>
        <taxon>Heteroconchia</taxon>
        <taxon>Palaeoheterodonta</taxon>
        <taxon>Unionida</taxon>
        <taxon>Unionoidea</taxon>
        <taxon>Unionidae</taxon>
        <taxon>Unioninae</taxon>
        <taxon>Sinanodonta</taxon>
    </lineage>
</organism>
<proteinExistence type="predicted"/>
<accession>A0ABD3XJQ5</accession>
<evidence type="ECO:0000313" key="8">
    <source>
        <dbReference type="Proteomes" id="UP001634394"/>
    </source>
</evidence>
<name>A0ABD3XJQ5_SINWO</name>
<dbReference type="AlphaFoldDB" id="A0ABD3XJQ5"/>
<dbReference type="InterPro" id="IPR001828">
    <property type="entry name" value="ANF_lig-bd_rcpt"/>
</dbReference>
<feature type="domain" description="Receptor ligand binding region" evidence="6">
    <location>
        <begin position="45"/>
        <end position="181"/>
    </location>
</feature>
<dbReference type="InterPro" id="IPR052612">
    <property type="entry name" value="ANP_Clearance_Receptor"/>
</dbReference>
<evidence type="ECO:0000256" key="1">
    <source>
        <dbReference type="ARBA" id="ARBA00004370"/>
    </source>
</evidence>
<dbReference type="PANTHER" id="PTHR44755">
    <property type="entry name" value="NATRIURETIC PEPTIDE RECEPTOR 3-RELATED"/>
    <property type="match status" value="1"/>
</dbReference>
<dbReference type="PANTHER" id="PTHR44755:SF8">
    <property type="entry name" value="RECEPTOR LIGAND BINDING REGION DOMAIN-CONTAINING PROTEIN"/>
    <property type="match status" value="1"/>
</dbReference>